<dbReference type="Gene3D" id="1.10.10.60">
    <property type="entry name" value="Homeodomain-like"/>
    <property type="match status" value="2"/>
</dbReference>
<keyword evidence="3" id="KW-0804">Transcription</keyword>
<evidence type="ECO:0000256" key="3">
    <source>
        <dbReference type="ARBA" id="ARBA00023163"/>
    </source>
</evidence>
<keyword evidence="2" id="KW-0238">DNA-binding</keyword>
<dbReference type="PANTHER" id="PTHR43280">
    <property type="entry name" value="ARAC-FAMILY TRANSCRIPTIONAL REGULATOR"/>
    <property type="match status" value="1"/>
</dbReference>
<dbReference type="Pfam" id="PF12833">
    <property type="entry name" value="HTH_18"/>
    <property type="match status" value="1"/>
</dbReference>
<evidence type="ECO:0000313" key="5">
    <source>
        <dbReference type="EMBL" id="MCH9276308.1"/>
    </source>
</evidence>
<keyword evidence="6" id="KW-1185">Reference proteome</keyword>
<dbReference type="InterPro" id="IPR009057">
    <property type="entry name" value="Homeodomain-like_sf"/>
</dbReference>
<dbReference type="RefSeq" id="WP_241514004.1">
    <property type="nucleotide sequence ID" value="NZ_JAFEJT020000033.1"/>
</dbReference>
<keyword evidence="1" id="KW-0805">Transcription regulation</keyword>
<accession>A0ABS9VW31</accession>
<dbReference type="SUPFAM" id="SSF46689">
    <property type="entry name" value="Homeodomain-like"/>
    <property type="match status" value="2"/>
</dbReference>
<feature type="domain" description="HTH araC/xylS-type" evidence="4">
    <location>
        <begin position="155"/>
        <end position="253"/>
    </location>
</feature>
<name>A0ABS9VW31_9BIFI</name>
<dbReference type="SUPFAM" id="SSF51215">
    <property type="entry name" value="Regulatory protein AraC"/>
    <property type="match status" value="1"/>
</dbReference>
<organism evidence="5 6">
    <name type="scientific">Bifidobacterium amazonense</name>
    <dbReference type="NCBI Taxonomy" id="2809027"/>
    <lineage>
        <taxon>Bacteria</taxon>
        <taxon>Bacillati</taxon>
        <taxon>Actinomycetota</taxon>
        <taxon>Actinomycetes</taxon>
        <taxon>Bifidobacteriales</taxon>
        <taxon>Bifidobacteriaceae</taxon>
        <taxon>Bifidobacterium</taxon>
    </lineage>
</organism>
<evidence type="ECO:0000256" key="1">
    <source>
        <dbReference type="ARBA" id="ARBA00023015"/>
    </source>
</evidence>
<evidence type="ECO:0000256" key="2">
    <source>
        <dbReference type="ARBA" id="ARBA00023125"/>
    </source>
</evidence>
<dbReference type="PANTHER" id="PTHR43280:SF2">
    <property type="entry name" value="HTH-TYPE TRANSCRIPTIONAL REGULATOR EXSA"/>
    <property type="match status" value="1"/>
</dbReference>
<dbReference type="InterPro" id="IPR037923">
    <property type="entry name" value="HTH-like"/>
</dbReference>
<dbReference type="EMBL" id="JAFEJT020000033">
    <property type="protein sequence ID" value="MCH9276308.1"/>
    <property type="molecule type" value="Genomic_DNA"/>
</dbReference>
<dbReference type="Proteomes" id="UP000710815">
    <property type="component" value="Unassembled WGS sequence"/>
</dbReference>
<sequence>VYHLADDPSHERSLRVSPSSCVLLPPNITVWGTGRTGENVDFLWIHFLADWKPRETAVPAQQTSSAVPVQPDTLQRIRRKEYCPEVDGICIIPERFAIYNMKRVLVTARMVLSCANVYRYTQRENDLLTAALLIELSDDYLSSLARTKTDSAKTAPVIEWIRTNMSAKLTVADVADHFVMNPDYLNRLFKREHGTTMRDYLIDLRIETAKALLIHTKLPIGTVAKYAYFNDKRNFMKQFKKRTSLTPTDFRTALAHTYGNTPFVDPALPVPHDVGVIMKHGEQDEP</sequence>
<dbReference type="PROSITE" id="PS01124">
    <property type="entry name" value="HTH_ARAC_FAMILY_2"/>
    <property type="match status" value="1"/>
</dbReference>
<dbReference type="InterPro" id="IPR018060">
    <property type="entry name" value="HTH_AraC"/>
</dbReference>
<reference evidence="5 6" key="2">
    <citation type="journal article" date="2021" name="Syst. Appl. Microbiol.">
        <title>Phylogenetic classification of ten novel species belonging to the genus Bifidobacterium comprising B. phasiani sp. nov., B. pongonis sp. nov., B. saguinibicoloris sp. nov., B. colobi sp. nov., B. simiiventris sp. nov., B. santillanense sp. nov., B. miconis sp. nov., B. amazonense sp. nov., B. pluvialisilvae sp. nov., and B. miconisargentati sp. nov.</title>
        <authorList>
            <person name="Lugli G.A."/>
            <person name="Calvete-Torre I."/>
            <person name="Alessandri G."/>
            <person name="Milani C."/>
            <person name="Turroni F."/>
            <person name="Laiolo P."/>
            <person name="Ossiprandi M.C."/>
            <person name="Margolles A."/>
            <person name="Ruiz L."/>
            <person name="Ventura M."/>
        </authorList>
    </citation>
    <scope>NUCLEOTIDE SEQUENCE [LARGE SCALE GENOMIC DNA]</scope>
    <source>
        <strain evidence="5 6">MA1</strain>
    </source>
</reference>
<dbReference type="SMART" id="SM00342">
    <property type="entry name" value="HTH_ARAC"/>
    <property type="match status" value="1"/>
</dbReference>
<evidence type="ECO:0000313" key="6">
    <source>
        <dbReference type="Proteomes" id="UP000710815"/>
    </source>
</evidence>
<protein>
    <submittedName>
        <fullName evidence="5">AraC family transcriptional regulator</fullName>
    </submittedName>
</protein>
<reference evidence="5 6" key="1">
    <citation type="journal article" date="2021" name="Environ. Microbiol.">
        <title>Genetic insights into the dark matter of the mammalian gut microbiota through targeted genome reconstruction.</title>
        <authorList>
            <person name="Lugli G.A."/>
            <person name="Alessandri G."/>
            <person name="Milani C."/>
            <person name="Viappiani A."/>
            <person name="Fontana F."/>
            <person name="Tarracchini C."/>
            <person name="Mancabelli L."/>
            <person name="Argentini C."/>
            <person name="Ruiz L."/>
            <person name="Margolles A."/>
            <person name="van Sinderen D."/>
            <person name="Turroni F."/>
            <person name="Ventura M."/>
        </authorList>
    </citation>
    <scope>NUCLEOTIDE SEQUENCE [LARGE SCALE GENOMIC DNA]</scope>
    <source>
        <strain evidence="5 6">MA1</strain>
    </source>
</reference>
<feature type="non-terminal residue" evidence="5">
    <location>
        <position position="1"/>
    </location>
</feature>
<proteinExistence type="predicted"/>
<gene>
    <name evidence="5" type="ORF">JS533_008510</name>
</gene>
<comment type="caution">
    <text evidence="5">The sequence shown here is derived from an EMBL/GenBank/DDBJ whole genome shotgun (WGS) entry which is preliminary data.</text>
</comment>
<evidence type="ECO:0000259" key="4">
    <source>
        <dbReference type="PROSITE" id="PS01124"/>
    </source>
</evidence>